<evidence type="ECO:0000313" key="2">
    <source>
        <dbReference type="Proteomes" id="UP000244168"/>
    </source>
</evidence>
<name>A0A2T5JFC6_9SPHI</name>
<sequence>MFTLEQLKAAHAKVKSGADFPRYIQEIKALGLITYVYNLADGSTTYYGANGHQVSAPAIYPPKTINSEALADQLRYTIAIHQQGQTDFLTFCTQAAASGVKQWVIDTVQMACIYQDVNGNNMVIEPIPEEDYI</sequence>
<dbReference type="AlphaFoldDB" id="A0A2T5JFC6"/>
<gene>
    <name evidence="1" type="ORF">C8P68_101364</name>
</gene>
<comment type="caution">
    <text evidence="1">The sequence shown here is derived from an EMBL/GenBank/DDBJ whole genome shotgun (WGS) entry which is preliminary data.</text>
</comment>
<keyword evidence="2" id="KW-1185">Reference proteome</keyword>
<accession>A0A2T5JFC6</accession>
<protein>
    <submittedName>
        <fullName evidence="1">Uncharacterized protein YbcV (DUF1398 family)</fullName>
    </submittedName>
</protein>
<dbReference type="InterPro" id="IPR009833">
    <property type="entry name" value="DUF1398"/>
</dbReference>
<dbReference type="Gene3D" id="3.30.1810.10">
    <property type="entry name" value="YdfO-like"/>
    <property type="match status" value="1"/>
</dbReference>
<organism evidence="1 2">
    <name type="scientific">Mucilaginibacter yixingensis</name>
    <dbReference type="NCBI Taxonomy" id="1295612"/>
    <lineage>
        <taxon>Bacteria</taxon>
        <taxon>Pseudomonadati</taxon>
        <taxon>Bacteroidota</taxon>
        <taxon>Sphingobacteriia</taxon>
        <taxon>Sphingobacteriales</taxon>
        <taxon>Sphingobacteriaceae</taxon>
        <taxon>Mucilaginibacter</taxon>
    </lineage>
</organism>
<dbReference type="Pfam" id="PF07166">
    <property type="entry name" value="DUF1398"/>
    <property type="match status" value="1"/>
</dbReference>
<dbReference type="EMBL" id="QAOQ01000001">
    <property type="protein sequence ID" value="PTR01131.1"/>
    <property type="molecule type" value="Genomic_DNA"/>
</dbReference>
<evidence type="ECO:0000313" key="1">
    <source>
        <dbReference type="EMBL" id="PTR01131.1"/>
    </source>
</evidence>
<dbReference type="InterPro" id="IPR036696">
    <property type="entry name" value="YdfO-like_sf"/>
</dbReference>
<proteinExistence type="predicted"/>
<dbReference type="RefSeq" id="WP_107826551.1">
    <property type="nucleotide sequence ID" value="NZ_CP160205.1"/>
</dbReference>
<dbReference type="OrthoDB" id="1550456at2"/>
<dbReference type="SUPFAM" id="SSF160419">
    <property type="entry name" value="YdfO-like"/>
    <property type="match status" value="1"/>
</dbReference>
<reference evidence="1 2" key="1">
    <citation type="submission" date="2018-04" db="EMBL/GenBank/DDBJ databases">
        <title>Genomic Encyclopedia of Archaeal and Bacterial Type Strains, Phase II (KMG-II): from individual species to whole genera.</title>
        <authorList>
            <person name="Goeker M."/>
        </authorList>
    </citation>
    <scope>NUCLEOTIDE SEQUENCE [LARGE SCALE GENOMIC DNA]</scope>
    <source>
        <strain evidence="1 2">DSM 26809</strain>
    </source>
</reference>
<dbReference type="Proteomes" id="UP000244168">
    <property type="component" value="Unassembled WGS sequence"/>
</dbReference>